<proteinExistence type="predicted"/>
<dbReference type="Proteomes" id="UP000773064">
    <property type="component" value="Unassembled WGS sequence"/>
</dbReference>
<comment type="caution">
    <text evidence="1">The sequence shown here is derived from an EMBL/GenBank/DDBJ whole genome shotgun (WGS) entry which is preliminary data.</text>
</comment>
<reference evidence="1 2" key="1">
    <citation type="journal article" date="2021" name="Environ. Microbiol.">
        <title>Genetic insights into the dark matter of the mammalian gut microbiota through targeted genome reconstruction.</title>
        <authorList>
            <person name="Lugli G.A."/>
            <person name="Alessandri G."/>
            <person name="Milani C."/>
            <person name="Viappiani A."/>
            <person name="Fontana F."/>
            <person name="Tarracchini C."/>
            <person name="Mancabelli L."/>
            <person name="Argentini C."/>
            <person name="Ruiz L."/>
            <person name="Margolles A."/>
            <person name="van Sinderen D."/>
            <person name="Turroni F."/>
            <person name="Ventura M."/>
        </authorList>
    </citation>
    <scope>NUCLEOTIDE SEQUENCE [LARGE SCALE GENOMIC DNA]</scope>
    <source>
        <strain evidence="1 2">MA2</strain>
    </source>
</reference>
<dbReference type="InterPro" id="IPR007612">
    <property type="entry name" value="LOR"/>
</dbReference>
<dbReference type="RefSeq" id="WP_214357373.1">
    <property type="nucleotide sequence ID" value="NZ_JAFEJS010000001.1"/>
</dbReference>
<accession>A0ABS5UMF7</accession>
<gene>
    <name evidence="1" type="ORF">JS528_01775</name>
</gene>
<organism evidence="1 2">
    <name type="scientific">Bifidobacterium santillanense</name>
    <dbReference type="NCBI Taxonomy" id="2809028"/>
    <lineage>
        <taxon>Bacteria</taxon>
        <taxon>Bacillati</taxon>
        <taxon>Actinomycetota</taxon>
        <taxon>Actinomycetes</taxon>
        <taxon>Bifidobacteriales</taxon>
        <taxon>Bifidobacteriaceae</taxon>
        <taxon>Bifidobacterium</taxon>
    </lineage>
</organism>
<dbReference type="EMBL" id="JAFEJS010000001">
    <property type="protein sequence ID" value="MBT1172107.1"/>
    <property type="molecule type" value="Genomic_DNA"/>
</dbReference>
<evidence type="ECO:0000313" key="1">
    <source>
        <dbReference type="EMBL" id="MBT1172107.1"/>
    </source>
</evidence>
<keyword evidence="2" id="KW-1185">Reference proteome</keyword>
<name>A0ABS5UMF7_9BIFI</name>
<dbReference type="InterPro" id="IPR025659">
    <property type="entry name" value="Tubby-like_C"/>
</dbReference>
<sequence length="182" mass="19600">MGNPVAVKGDERRSAMVLDLNIKQKGLMGENSVVTDEYGVVRYVVRGNVGIMSSTFRIFAGEDDSAPEVAVVQRRQSGLAPKLTITIDGREATSIVAKTTFFTKRYLMEGVGLEAKGDWLNSDLTVTRDGETVARARQRFLSAYDREVSVLDESVATIVVALLVAIGAVDNDETAIMAAAAL</sequence>
<protein>
    <submittedName>
        <fullName evidence="1">Uncharacterized protein</fullName>
    </submittedName>
</protein>
<dbReference type="Pfam" id="PF04525">
    <property type="entry name" value="LOR"/>
    <property type="match status" value="1"/>
</dbReference>
<evidence type="ECO:0000313" key="2">
    <source>
        <dbReference type="Proteomes" id="UP000773064"/>
    </source>
</evidence>
<dbReference type="SUPFAM" id="SSF54518">
    <property type="entry name" value="Tubby C-terminal domain-like"/>
    <property type="match status" value="1"/>
</dbReference>